<keyword evidence="1" id="KW-0697">Rotamase</keyword>
<comment type="catalytic activity">
    <reaction evidence="1">
        <text>[protein]-peptidylproline (omega=180) = [protein]-peptidylproline (omega=0)</text>
        <dbReference type="Rhea" id="RHEA:16237"/>
        <dbReference type="Rhea" id="RHEA-COMP:10747"/>
        <dbReference type="Rhea" id="RHEA-COMP:10748"/>
        <dbReference type="ChEBI" id="CHEBI:83833"/>
        <dbReference type="ChEBI" id="CHEBI:83834"/>
        <dbReference type="EC" id="5.2.1.8"/>
    </reaction>
</comment>
<evidence type="ECO:0000259" key="3">
    <source>
        <dbReference type="PROSITE" id="PS50072"/>
    </source>
</evidence>
<dbReference type="STRING" id="55544.A0A4D9DCR8"/>
<evidence type="ECO:0000313" key="5">
    <source>
        <dbReference type="Proteomes" id="UP000297703"/>
    </source>
</evidence>
<evidence type="ECO:0000313" key="4">
    <source>
        <dbReference type="EMBL" id="TFJ95140.1"/>
    </source>
</evidence>
<dbReference type="GO" id="GO:0003755">
    <property type="term" value="F:peptidyl-prolyl cis-trans isomerase activity"/>
    <property type="evidence" value="ECO:0007669"/>
    <property type="project" value="UniProtKB-UniRule"/>
</dbReference>
<dbReference type="InterPro" id="IPR029000">
    <property type="entry name" value="Cyclophilin-like_dom_sf"/>
</dbReference>
<dbReference type="Pfam" id="PF00160">
    <property type="entry name" value="Pro_isomerase"/>
    <property type="match status" value="1"/>
</dbReference>
<accession>A0A4D9DCR8</accession>
<dbReference type="GO" id="GO:0016740">
    <property type="term" value="F:transferase activity"/>
    <property type="evidence" value="ECO:0007669"/>
    <property type="project" value="UniProtKB-KW"/>
</dbReference>
<keyword evidence="5" id="KW-1185">Reference proteome</keyword>
<feature type="compositionally biased region" description="Basic and acidic residues" evidence="2">
    <location>
        <begin position="58"/>
        <end position="72"/>
    </location>
</feature>
<feature type="compositionally biased region" description="Low complexity" evidence="2">
    <location>
        <begin position="46"/>
        <end position="57"/>
    </location>
</feature>
<organism evidence="4 5">
    <name type="scientific">Platysternon megacephalum</name>
    <name type="common">big-headed turtle</name>
    <dbReference type="NCBI Taxonomy" id="55544"/>
    <lineage>
        <taxon>Eukaryota</taxon>
        <taxon>Metazoa</taxon>
        <taxon>Chordata</taxon>
        <taxon>Craniata</taxon>
        <taxon>Vertebrata</taxon>
        <taxon>Euteleostomi</taxon>
        <taxon>Archelosauria</taxon>
        <taxon>Testudinata</taxon>
        <taxon>Testudines</taxon>
        <taxon>Cryptodira</taxon>
        <taxon>Durocryptodira</taxon>
        <taxon>Testudinoidea</taxon>
        <taxon>Platysternidae</taxon>
        <taxon>Platysternon</taxon>
    </lineage>
</organism>
<dbReference type="SUPFAM" id="SSF50891">
    <property type="entry name" value="Cyclophilin-like"/>
    <property type="match status" value="1"/>
</dbReference>
<name>A0A4D9DCR8_9SAUR</name>
<dbReference type="InterPro" id="IPR044666">
    <property type="entry name" value="Cyclophilin_A-like"/>
</dbReference>
<proteinExistence type="inferred from homology"/>
<dbReference type="EMBL" id="QXTE01013504">
    <property type="protein sequence ID" value="TFJ95140.1"/>
    <property type="molecule type" value="Genomic_DNA"/>
</dbReference>
<keyword evidence="4" id="KW-0808">Transferase</keyword>
<reference evidence="4 5" key="1">
    <citation type="submission" date="2019-04" db="EMBL/GenBank/DDBJ databases">
        <title>Draft genome of the big-headed turtle Platysternon megacephalum.</title>
        <authorList>
            <person name="Gong S."/>
        </authorList>
    </citation>
    <scope>NUCLEOTIDE SEQUENCE [LARGE SCALE GENOMIC DNA]</scope>
    <source>
        <strain evidence="4">DO16091913</strain>
        <tissue evidence="4">Muscle</tissue>
    </source>
</reference>
<feature type="domain" description="PPIase cyclophilin-type" evidence="3">
    <location>
        <begin position="97"/>
        <end position="244"/>
    </location>
</feature>
<gene>
    <name evidence="4" type="ORF">DR999_PMT23431</name>
</gene>
<sequence>MSTQAPPPHRLPSAKGADLVSPRLISVAAIAACAIGSLATVLPATAAPSSESAPKPAVKCDYKDSVGDEGPKAPKPQNNDAVANTGTLKLTLKTNQGDIALSLDRAKAPCTVHSMEHLTDIKYLDNSTCHRMVLMSSMGVLQCGDATGQGSGGPGYNIKDELPTGRNQYKRGVLAMANAGPNTNGSQFFMVFRDTPMLPNDYTIFGTVEASGMTVVDKVAAGGITGSGGDGKPKLTTTIQQIVKG</sequence>
<dbReference type="PANTHER" id="PTHR45625:SF3">
    <property type="entry name" value="PEPTIDYL-PROLYL CIS-TRANS ISOMERASE B-RELATED"/>
    <property type="match status" value="1"/>
</dbReference>
<dbReference type="CDD" id="cd00317">
    <property type="entry name" value="cyclophilin"/>
    <property type="match status" value="1"/>
</dbReference>
<comment type="caution">
    <text evidence="4">The sequence shown here is derived from an EMBL/GenBank/DDBJ whole genome shotgun (WGS) entry which is preliminary data.</text>
</comment>
<dbReference type="AlphaFoldDB" id="A0A4D9DCR8"/>
<evidence type="ECO:0000256" key="2">
    <source>
        <dbReference type="SAM" id="MobiDB-lite"/>
    </source>
</evidence>
<dbReference type="PANTHER" id="PTHR45625">
    <property type="entry name" value="PEPTIDYL-PROLYL CIS-TRANS ISOMERASE-RELATED"/>
    <property type="match status" value="1"/>
</dbReference>
<dbReference type="Gene3D" id="2.40.100.10">
    <property type="entry name" value="Cyclophilin-like"/>
    <property type="match status" value="1"/>
</dbReference>
<dbReference type="EC" id="5.2.1.8" evidence="1"/>
<comment type="function">
    <text evidence="1">PPIases accelerate the folding of proteins. It catalyzes the cis-trans isomerization of proline imidic peptide bonds in oligopeptides.</text>
</comment>
<dbReference type="PRINTS" id="PR00153">
    <property type="entry name" value="CSAPPISMRASE"/>
</dbReference>
<dbReference type="PROSITE" id="PS50072">
    <property type="entry name" value="CSA_PPIASE_2"/>
    <property type="match status" value="1"/>
</dbReference>
<dbReference type="InterPro" id="IPR002130">
    <property type="entry name" value="Cyclophilin-type_PPIase_dom"/>
</dbReference>
<dbReference type="Proteomes" id="UP000297703">
    <property type="component" value="Unassembled WGS sequence"/>
</dbReference>
<feature type="region of interest" description="Disordered" evidence="2">
    <location>
        <begin position="46"/>
        <end position="82"/>
    </location>
</feature>
<evidence type="ECO:0000256" key="1">
    <source>
        <dbReference type="RuleBase" id="RU363019"/>
    </source>
</evidence>
<comment type="similarity">
    <text evidence="1">Belongs to the cyclophilin-type PPIase family.</text>
</comment>
<reference evidence="4 5" key="2">
    <citation type="submission" date="2019-04" db="EMBL/GenBank/DDBJ databases">
        <title>The genome sequence of big-headed turtle.</title>
        <authorList>
            <person name="Gong S."/>
        </authorList>
    </citation>
    <scope>NUCLEOTIDE SEQUENCE [LARGE SCALE GENOMIC DNA]</scope>
    <source>
        <strain evidence="4">DO16091913</strain>
        <tissue evidence="4">Muscle</tissue>
    </source>
</reference>
<protein>
    <recommendedName>
        <fullName evidence="1">Peptidyl-prolyl cis-trans isomerase</fullName>
        <shortName evidence="1">PPIase</shortName>
        <ecNumber evidence="1">5.2.1.8</ecNumber>
    </recommendedName>
</protein>
<dbReference type="OrthoDB" id="271386at2759"/>
<keyword evidence="1" id="KW-0413">Isomerase</keyword>